<dbReference type="EMBL" id="JABFDB010000018">
    <property type="protein sequence ID" value="NYZ22424.1"/>
    <property type="molecule type" value="Genomic_DNA"/>
</dbReference>
<dbReference type="Pfam" id="PF09722">
    <property type="entry name" value="Xre_MbcA_ParS_C"/>
    <property type="match status" value="1"/>
</dbReference>
<evidence type="ECO:0000259" key="1">
    <source>
        <dbReference type="Pfam" id="PF09722"/>
    </source>
</evidence>
<evidence type="ECO:0000313" key="3">
    <source>
        <dbReference type="Proteomes" id="UP000584642"/>
    </source>
</evidence>
<gene>
    <name evidence="2" type="ORF">HND93_22170</name>
</gene>
<sequence length="122" mass="13275">MPTARDFLSDVVAADGFIATDRLTGELRITKIELANAAGLSREAVSKSARLKAPSTQARLRDVVEIVNRILPWAGSVQQAFAWYRAQPIPSFGDQTAEDLVKEGRAEAVKRYLSRIAVGGYA</sequence>
<comment type="caution">
    <text evidence="2">The sequence shown here is derived from an EMBL/GenBank/DDBJ whole genome shotgun (WGS) entry which is preliminary data.</text>
</comment>
<evidence type="ECO:0000313" key="2">
    <source>
        <dbReference type="EMBL" id="NYZ22424.1"/>
    </source>
</evidence>
<keyword evidence="3" id="KW-1185">Reference proteome</keyword>
<organism evidence="2 3">
    <name type="scientific">Azospirillum oleiclasticum</name>
    <dbReference type="NCBI Taxonomy" id="2735135"/>
    <lineage>
        <taxon>Bacteria</taxon>
        <taxon>Pseudomonadati</taxon>
        <taxon>Pseudomonadota</taxon>
        <taxon>Alphaproteobacteria</taxon>
        <taxon>Rhodospirillales</taxon>
        <taxon>Azospirillaceae</taxon>
        <taxon>Azospirillum</taxon>
    </lineage>
</organism>
<dbReference type="InterPro" id="IPR024467">
    <property type="entry name" value="Xre/MbcA/ParS-like_toxin-bd"/>
</dbReference>
<accession>A0ABX2TDM9</accession>
<protein>
    <submittedName>
        <fullName evidence="2">DUF2384 domain-containing protein</fullName>
    </submittedName>
</protein>
<dbReference type="Proteomes" id="UP000584642">
    <property type="component" value="Unassembled WGS sequence"/>
</dbReference>
<dbReference type="RefSeq" id="WP_180284203.1">
    <property type="nucleotide sequence ID" value="NZ_JABFDB010000018.1"/>
</dbReference>
<name>A0ABX2TDM9_9PROT</name>
<proteinExistence type="predicted"/>
<feature type="domain" description="Antitoxin Xre/MbcA/ParS-like toxin-binding" evidence="1">
    <location>
        <begin position="75"/>
        <end position="117"/>
    </location>
</feature>
<reference evidence="2 3" key="1">
    <citation type="submission" date="2020-05" db="EMBL/GenBank/DDBJ databases">
        <title>Azospirillum oleiclasticum sp. nov, a nitrogen-fixing and heavy crude oil-emulsifying bacterium isolated from the crude oil of Yumen Oilfield.</title>
        <authorList>
            <person name="Wu D."/>
            <person name="Cai M."/>
            <person name="Zhang X."/>
        </authorList>
    </citation>
    <scope>NUCLEOTIDE SEQUENCE [LARGE SCALE GENOMIC DNA]</scope>
    <source>
        <strain evidence="2 3">ROY-1-1-2</strain>
    </source>
</reference>